<accession>A0A450WVE6</accession>
<evidence type="ECO:0000259" key="1">
    <source>
        <dbReference type="Pfam" id="PF17131"/>
    </source>
</evidence>
<proteinExistence type="predicted"/>
<reference evidence="2" key="1">
    <citation type="submission" date="2019-02" db="EMBL/GenBank/DDBJ databases">
        <authorList>
            <person name="Gruber-Vodicka R. H."/>
            <person name="Seah K. B. B."/>
        </authorList>
    </citation>
    <scope>NUCLEOTIDE SEQUENCE</scope>
    <source>
        <strain evidence="2">BECK_S313</strain>
    </source>
</reference>
<dbReference type="InterPro" id="IPR033399">
    <property type="entry name" value="TP_0789-like"/>
</dbReference>
<dbReference type="Gene3D" id="2.50.20.10">
    <property type="entry name" value="Lipoprotein localisation LolA/LolB/LppX"/>
    <property type="match status" value="1"/>
</dbReference>
<gene>
    <name evidence="2" type="ORF">BECKLPF1236B_GA0070989_12305</name>
</gene>
<sequence>MPKLARNDMRRWFFPTLLLFTLPLWGVSAAPASLEKLKDPKEKGLAIAKEMDRLDTGWKDQKAKMTMVLRNRQGKNSTRSIRIRTLEVTGDGDKSLTLFDTPKDVKGTAFLSHTHPMTPDDQWLYMPAMKRIKRISSSNKSGPFMGSEFAYEDLSSQEVEKYTYKWLRDEKLGKDDTFVTERYPTYEDSGYTRQIVWIDKKIYQPRKMEFFDRKNALLKVLTFHGYKQYLGQYWRPSRMEMDNKQTGKSTKLTWEKYQFKTGLKKSDFERSELKREW</sequence>
<protein>
    <recommendedName>
        <fullName evidence="1">Uncharacterized protein TP-0789 domain-containing protein</fullName>
    </recommendedName>
</protein>
<feature type="domain" description="Uncharacterized protein TP-0789" evidence="1">
    <location>
        <begin position="92"/>
        <end position="275"/>
    </location>
</feature>
<dbReference type="EMBL" id="CAADFK010000230">
    <property type="protein sequence ID" value="VFK20938.1"/>
    <property type="molecule type" value="Genomic_DNA"/>
</dbReference>
<dbReference type="AlphaFoldDB" id="A0A450WVE6"/>
<dbReference type="Pfam" id="PF17131">
    <property type="entry name" value="LolA_like"/>
    <property type="match status" value="1"/>
</dbReference>
<dbReference type="CDD" id="cd16329">
    <property type="entry name" value="LolA_like"/>
    <property type="match status" value="1"/>
</dbReference>
<evidence type="ECO:0000313" key="2">
    <source>
        <dbReference type="EMBL" id="VFK20938.1"/>
    </source>
</evidence>
<name>A0A450WVE6_9GAMM</name>
<organism evidence="2">
    <name type="scientific">Candidatus Kentrum sp. LPFa</name>
    <dbReference type="NCBI Taxonomy" id="2126335"/>
    <lineage>
        <taxon>Bacteria</taxon>
        <taxon>Pseudomonadati</taxon>
        <taxon>Pseudomonadota</taxon>
        <taxon>Gammaproteobacteria</taxon>
        <taxon>Candidatus Kentrum</taxon>
    </lineage>
</organism>